<accession>A0A285THF1</accession>
<evidence type="ECO:0000313" key="2">
    <source>
        <dbReference type="EMBL" id="SOC21678.1"/>
    </source>
</evidence>
<gene>
    <name evidence="2" type="ORF">SAMN05428964_103465</name>
</gene>
<dbReference type="RefSeq" id="WP_142994513.1">
    <property type="nucleotide sequence ID" value="NZ_OBMM01000003.1"/>
</dbReference>
<evidence type="ECO:0000313" key="3">
    <source>
        <dbReference type="Proteomes" id="UP000219068"/>
    </source>
</evidence>
<protein>
    <recommendedName>
        <fullName evidence="4">Secreted protein</fullName>
    </recommendedName>
</protein>
<dbReference type="Proteomes" id="UP000219068">
    <property type="component" value="Unassembled WGS sequence"/>
</dbReference>
<feature type="chain" id="PRO_5012673593" description="Secreted protein" evidence="1">
    <location>
        <begin position="25"/>
        <end position="146"/>
    </location>
</feature>
<organism evidence="2 3">
    <name type="scientific">Thalassospira xiamenensis</name>
    <dbReference type="NCBI Taxonomy" id="220697"/>
    <lineage>
        <taxon>Bacteria</taxon>
        <taxon>Pseudomonadati</taxon>
        <taxon>Pseudomonadota</taxon>
        <taxon>Alphaproteobacteria</taxon>
        <taxon>Rhodospirillales</taxon>
        <taxon>Thalassospiraceae</taxon>
        <taxon>Thalassospira</taxon>
    </lineage>
</organism>
<proteinExistence type="predicted"/>
<sequence length="146" mass="16139">MRVKAFLWSCVIIAASSFASPANAEFVYRHKTVDVKVVPDTCDIPWGGNLTNGEDVVAYEKESVPHTESCLFETRVCRDGQLSGSFTQSLCTVQPIPVCGSEGQSGLDCINGTKTTAISHGVKTLQWNGSVIEYREIHTWEYQCRF</sequence>
<evidence type="ECO:0000256" key="1">
    <source>
        <dbReference type="SAM" id="SignalP"/>
    </source>
</evidence>
<evidence type="ECO:0008006" key="4">
    <source>
        <dbReference type="Google" id="ProtNLM"/>
    </source>
</evidence>
<reference evidence="2 3" key="1">
    <citation type="submission" date="2017-08" db="EMBL/GenBank/DDBJ databases">
        <authorList>
            <person name="de Groot N.N."/>
        </authorList>
    </citation>
    <scope>NUCLEOTIDE SEQUENCE [LARGE SCALE GENOMIC DNA]</scope>
    <source>
        <strain evidence="2 3">USBA 78</strain>
    </source>
</reference>
<keyword evidence="1" id="KW-0732">Signal</keyword>
<dbReference type="EMBL" id="OBMM01000003">
    <property type="protein sequence ID" value="SOC21678.1"/>
    <property type="molecule type" value="Genomic_DNA"/>
</dbReference>
<feature type="signal peptide" evidence="1">
    <location>
        <begin position="1"/>
        <end position="24"/>
    </location>
</feature>
<dbReference type="AlphaFoldDB" id="A0A285THF1"/>
<name>A0A285THF1_9PROT</name>